<gene>
    <name evidence="1" type="ORF">IPK02_06590</name>
</gene>
<organism evidence="1 2">
    <name type="scientific">Candidatus Accumulibacter affinis</name>
    <dbReference type="NCBI Taxonomy" id="2954384"/>
    <lineage>
        <taxon>Bacteria</taxon>
        <taxon>Pseudomonadati</taxon>
        <taxon>Pseudomonadota</taxon>
        <taxon>Betaproteobacteria</taxon>
        <taxon>Candidatus Accumulibacter</taxon>
    </lineage>
</organism>
<evidence type="ECO:0000313" key="1">
    <source>
        <dbReference type="EMBL" id="MBK7953647.1"/>
    </source>
</evidence>
<dbReference type="AlphaFoldDB" id="A0A935TC10"/>
<protein>
    <recommendedName>
        <fullName evidence="3">CopG family transcriptional regulator</fullName>
    </recommendedName>
</protein>
<name>A0A935TC10_9PROT</name>
<dbReference type="EMBL" id="JADJOT010000006">
    <property type="protein sequence ID" value="MBK7953647.1"/>
    <property type="molecule type" value="Genomic_DNA"/>
</dbReference>
<comment type="caution">
    <text evidence="1">The sequence shown here is derived from an EMBL/GenBank/DDBJ whole genome shotgun (WGS) entry which is preliminary data.</text>
</comment>
<sequence>MANLTISVDDQVLKQARIRALEENTSVNAVLGKRLEEYAQVEDVRRHRLAALQRVIEIADAHTIERGATPWNREALYER</sequence>
<evidence type="ECO:0000313" key="2">
    <source>
        <dbReference type="Proteomes" id="UP000706151"/>
    </source>
</evidence>
<dbReference type="Proteomes" id="UP000706151">
    <property type="component" value="Unassembled WGS sequence"/>
</dbReference>
<proteinExistence type="predicted"/>
<evidence type="ECO:0008006" key="3">
    <source>
        <dbReference type="Google" id="ProtNLM"/>
    </source>
</evidence>
<reference evidence="1 2" key="1">
    <citation type="submission" date="2020-10" db="EMBL/GenBank/DDBJ databases">
        <title>Connecting structure to function with the recovery of over 1000 high-quality activated sludge metagenome-assembled genomes encoding full-length rRNA genes using long-read sequencing.</title>
        <authorList>
            <person name="Singleton C.M."/>
            <person name="Petriglieri F."/>
            <person name="Kristensen J.M."/>
            <person name="Kirkegaard R.H."/>
            <person name="Michaelsen T.Y."/>
            <person name="Andersen M.H."/>
            <person name="Karst S.M."/>
            <person name="Dueholm M.S."/>
            <person name="Nielsen P.H."/>
            <person name="Albertsen M."/>
        </authorList>
    </citation>
    <scope>NUCLEOTIDE SEQUENCE [LARGE SCALE GENOMIC DNA]</scope>
    <source>
        <strain evidence="1">Fred_18-Q3-R57-64_BAT3C.720</strain>
    </source>
</reference>
<accession>A0A935TC10</accession>